<reference evidence="7" key="1">
    <citation type="journal article" date="2019" name="Int. J. Syst. Evol. Microbiol.">
        <title>The Global Catalogue of Microorganisms (GCM) 10K type strain sequencing project: providing services to taxonomists for standard genome sequencing and annotation.</title>
        <authorList>
            <consortium name="The Broad Institute Genomics Platform"/>
            <consortium name="The Broad Institute Genome Sequencing Center for Infectious Disease"/>
            <person name="Wu L."/>
            <person name="Ma J."/>
        </authorList>
    </citation>
    <scope>NUCLEOTIDE SEQUENCE [LARGE SCALE GENOMIC DNA]</scope>
    <source>
        <strain evidence="7">KCTC 42423</strain>
    </source>
</reference>
<gene>
    <name evidence="6" type="ORF">ACFSTE_10480</name>
</gene>
<dbReference type="PRINTS" id="PR00032">
    <property type="entry name" value="HTHARAC"/>
</dbReference>
<feature type="transmembrane region" description="Helical" evidence="4">
    <location>
        <begin position="164"/>
        <end position="182"/>
    </location>
</feature>
<dbReference type="Pfam" id="PF12833">
    <property type="entry name" value="HTH_18"/>
    <property type="match status" value="1"/>
</dbReference>
<protein>
    <submittedName>
        <fullName evidence="6">Helix-turn-helix domain-containing protein</fullName>
    </submittedName>
</protein>
<feature type="transmembrane region" description="Helical" evidence="4">
    <location>
        <begin position="6"/>
        <end position="28"/>
    </location>
</feature>
<dbReference type="Gene3D" id="1.10.10.60">
    <property type="entry name" value="Homeodomain-like"/>
    <property type="match status" value="2"/>
</dbReference>
<proteinExistence type="predicted"/>
<dbReference type="RefSeq" id="WP_378256435.1">
    <property type="nucleotide sequence ID" value="NZ_JBHSJV010000001.1"/>
</dbReference>
<feature type="domain" description="HTH araC/xylS-type" evidence="5">
    <location>
        <begin position="242"/>
        <end position="343"/>
    </location>
</feature>
<evidence type="ECO:0000313" key="6">
    <source>
        <dbReference type="EMBL" id="MFD2591250.1"/>
    </source>
</evidence>
<dbReference type="SUPFAM" id="SSF46689">
    <property type="entry name" value="Homeodomain-like"/>
    <property type="match status" value="1"/>
</dbReference>
<evidence type="ECO:0000259" key="5">
    <source>
        <dbReference type="PROSITE" id="PS01124"/>
    </source>
</evidence>
<evidence type="ECO:0000256" key="4">
    <source>
        <dbReference type="SAM" id="Phobius"/>
    </source>
</evidence>
<feature type="transmembrane region" description="Helical" evidence="4">
    <location>
        <begin position="129"/>
        <end position="149"/>
    </location>
</feature>
<comment type="caution">
    <text evidence="6">The sequence shown here is derived from an EMBL/GenBank/DDBJ whole genome shotgun (WGS) entry which is preliminary data.</text>
</comment>
<feature type="transmembrane region" description="Helical" evidence="4">
    <location>
        <begin position="188"/>
        <end position="211"/>
    </location>
</feature>
<organism evidence="6 7">
    <name type="scientific">Aquimarina hainanensis</name>
    <dbReference type="NCBI Taxonomy" id="1578017"/>
    <lineage>
        <taxon>Bacteria</taxon>
        <taxon>Pseudomonadati</taxon>
        <taxon>Bacteroidota</taxon>
        <taxon>Flavobacteriia</taxon>
        <taxon>Flavobacteriales</taxon>
        <taxon>Flavobacteriaceae</taxon>
        <taxon>Aquimarina</taxon>
    </lineage>
</organism>
<keyword evidence="4" id="KW-1133">Transmembrane helix</keyword>
<dbReference type="InterPro" id="IPR018062">
    <property type="entry name" value="HTH_AraC-typ_CS"/>
</dbReference>
<dbReference type="PANTHER" id="PTHR43280">
    <property type="entry name" value="ARAC-FAMILY TRANSCRIPTIONAL REGULATOR"/>
    <property type="match status" value="1"/>
</dbReference>
<evidence type="ECO:0000313" key="7">
    <source>
        <dbReference type="Proteomes" id="UP001597459"/>
    </source>
</evidence>
<dbReference type="Proteomes" id="UP001597459">
    <property type="component" value="Unassembled WGS sequence"/>
</dbReference>
<accession>A0ABW5N6X2</accession>
<dbReference type="SMART" id="SM00342">
    <property type="entry name" value="HTH_ARAC"/>
    <property type="match status" value="1"/>
</dbReference>
<feature type="transmembrane region" description="Helical" evidence="4">
    <location>
        <begin position="66"/>
        <end position="86"/>
    </location>
</feature>
<dbReference type="PROSITE" id="PS01124">
    <property type="entry name" value="HTH_ARAC_FAMILY_2"/>
    <property type="match status" value="1"/>
</dbReference>
<evidence type="ECO:0000256" key="1">
    <source>
        <dbReference type="ARBA" id="ARBA00023015"/>
    </source>
</evidence>
<evidence type="ECO:0000256" key="3">
    <source>
        <dbReference type="ARBA" id="ARBA00023163"/>
    </source>
</evidence>
<sequence length="346" mass="40192">MQLSNQLLFFFSALGAFNGILLGIYFIVYARPKKIANYFLGVLLLSLSIRIGKSIFYYFNPELAKIYLQIGLSACFLIGPSLFFYVKSMLNNGATKIYWGYHFTPILLLIILMGILYPYETYPRPWQTYIFKIIYLQWLLYIIATGYILRHTFYSFLKNTRKSIDIWIISIYIGNILIWVAYNTTSYTSYIAGALSFSFIIYLFLLLTFFYRKKQSVITRSPSIKYADKKINNKEASILLEKLACLMTEEQLYKDANLKLPEVAKKLHIIPHKLSQLINDNAEKSFSSYINEYRIKEATHLLEHQPKLTIEAIGYECGFNSKSTFYATFKKITGMTPASFRKNLAP</sequence>
<dbReference type="EMBL" id="JBHULX010000017">
    <property type="protein sequence ID" value="MFD2591250.1"/>
    <property type="molecule type" value="Genomic_DNA"/>
</dbReference>
<dbReference type="InterPro" id="IPR018060">
    <property type="entry name" value="HTH_AraC"/>
</dbReference>
<feature type="transmembrane region" description="Helical" evidence="4">
    <location>
        <begin position="98"/>
        <end position="117"/>
    </location>
</feature>
<keyword evidence="1" id="KW-0805">Transcription regulation</keyword>
<dbReference type="PANTHER" id="PTHR43280:SF29">
    <property type="entry name" value="ARAC-FAMILY TRANSCRIPTIONAL REGULATOR"/>
    <property type="match status" value="1"/>
</dbReference>
<name>A0ABW5N6X2_9FLAO</name>
<evidence type="ECO:0000256" key="2">
    <source>
        <dbReference type="ARBA" id="ARBA00023125"/>
    </source>
</evidence>
<dbReference type="InterPro" id="IPR020449">
    <property type="entry name" value="Tscrpt_reg_AraC-type_HTH"/>
</dbReference>
<keyword evidence="4" id="KW-0812">Transmembrane</keyword>
<keyword evidence="3" id="KW-0804">Transcription</keyword>
<keyword evidence="2" id="KW-0238">DNA-binding</keyword>
<keyword evidence="7" id="KW-1185">Reference proteome</keyword>
<keyword evidence="4" id="KW-0472">Membrane</keyword>
<dbReference type="PROSITE" id="PS00041">
    <property type="entry name" value="HTH_ARAC_FAMILY_1"/>
    <property type="match status" value="1"/>
</dbReference>
<dbReference type="InterPro" id="IPR009057">
    <property type="entry name" value="Homeodomain-like_sf"/>
</dbReference>